<dbReference type="Proteomes" id="UP000019140">
    <property type="component" value="Unassembled WGS sequence"/>
</dbReference>
<keyword evidence="3" id="KW-1185">Reference proteome</keyword>
<evidence type="ECO:0000313" key="3">
    <source>
        <dbReference type="Proteomes" id="UP000019140"/>
    </source>
</evidence>
<dbReference type="AlphaFoldDB" id="W4LHJ2"/>
<comment type="caution">
    <text evidence="2">The sequence shown here is derived from an EMBL/GenBank/DDBJ whole genome shotgun (WGS) entry which is preliminary data.</text>
</comment>
<organism evidence="2 3">
    <name type="scientific">Candidatus Entotheonella gemina</name>
    <dbReference type="NCBI Taxonomy" id="1429439"/>
    <lineage>
        <taxon>Bacteria</taxon>
        <taxon>Pseudomonadati</taxon>
        <taxon>Nitrospinota/Tectimicrobiota group</taxon>
        <taxon>Candidatus Tectimicrobiota</taxon>
        <taxon>Candidatus Entotheonellia</taxon>
        <taxon>Candidatus Entotheonellales</taxon>
        <taxon>Candidatus Entotheonellaceae</taxon>
        <taxon>Candidatus Entotheonella</taxon>
    </lineage>
</organism>
<evidence type="ECO:0000256" key="1">
    <source>
        <dbReference type="SAM" id="Phobius"/>
    </source>
</evidence>
<proteinExistence type="predicted"/>
<feature type="transmembrane region" description="Helical" evidence="1">
    <location>
        <begin position="23"/>
        <end position="42"/>
    </location>
</feature>
<reference evidence="2 3" key="1">
    <citation type="journal article" date="2014" name="Nature">
        <title>An environmental bacterial taxon with a large and distinct metabolic repertoire.</title>
        <authorList>
            <person name="Wilson M.C."/>
            <person name="Mori T."/>
            <person name="Ruckert C."/>
            <person name="Uria A.R."/>
            <person name="Helf M.J."/>
            <person name="Takada K."/>
            <person name="Gernert C."/>
            <person name="Steffens U.A."/>
            <person name="Heycke N."/>
            <person name="Schmitt S."/>
            <person name="Rinke C."/>
            <person name="Helfrich E.J."/>
            <person name="Brachmann A.O."/>
            <person name="Gurgui C."/>
            <person name="Wakimoto T."/>
            <person name="Kracht M."/>
            <person name="Crusemann M."/>
            <person name="Hentschel U."/>
            <person name="Abe I."/>
            <person name="Matsunaga S."/>
            <person name="Kalinowski J."/>
            <person name="Takeyama H."/>
            <person name="Piel J."/>
        </authorList>
    </citation>
    <scope>NUCLEOTIDE SEQUENCE [LARGE SCALE GENOMIC DNA]</scope>
    <source>
        <strain evidence="3">TSY2</strain>
    </source>
</reference>
<gene>
    <name evidence="2" type="ORF">ETSY2_44600</name>
</gene>
<dbReference type="EMBL" id="AZHX01002059">
    <property type="protein sequence ID" value="ETW97452.1"/>
    <property type="molecule type" value="Genomic_DNA"/>
</dbReference>
<keyword evidence="1" id="KW-0812">Transmembrane</keyword>
<keyword evidence="1" id="KW-1133">Transmembrane helix</keyword>
<dbReference type="HOGENOM" id="CLU_3181481_0_0_7"/>
<protein>
    <submittedName>
        <fullName evidence="2">Uncharacterized protein</fullName>
    </submittedName>
</protein>
<sequence length="46" mass="5726">MLNCFYVNIPDWDFQRTRKNVDIFIRFFLYQLIHFTMPIVIIKSNN</sequence>
<accession>W4LHJ2</accession>
<keyword evidence="1" id="KW-0472">Membrane</keyword>
<evidence type="ECO:0000313" key="2">
    <source>
        <dbReference type="EMBL" id="ETW97452.1"/>
    </source>
</evidence>
<name>W4LHJ2_9BACT</name>